<accession>A0AAV1PTN0</accession>
<keyword evidence="2" id="KW-1185">Reference proteome</keyword>
<sequence>EDSQDVEVSGDSWGLGLLLDVLPPRTAELAQTQIHRGQAMPDWVPWAKVQLPETCQQAPLLDLAPGGCPSLPLLGKVPTCLKCHFIVVYVPTTIR</sequence>
<comment type="caution">
    <text evidence="1">The sequence shown here is derived from an EMBL/GenBank/DDBJ whole genome shotgun (WGS) entry which is preliminary data.</text>
</comment>
<dbReference type="Proteomes" id="UP001314229">
    <property type="component" value="Unassembled WGS sequence"/>
</dbReference>
<evidence type="ECO:0000313" key="2">
    <source>
        <dbReference type="Proteomes" id="UP001314229"/>
    </source>
</evidence>
<gene>
    <name evidence="1" type="ORF">FSCOSCO3_A033366</name>
</gene>
<dbReference type="AlphaFoldDB" id="A0AAV1PTN0"/>
<organism evidence="1 2">
    <name type="scientific">Scomber scombrus</name>
    <name type="common">Atlantic mackerel</name>
    <name type="synonym">Scomber vernalis</name>
    <dbReference type="NCBI Taxonomy" id="13677"/>
    <lineage>
        <taxon>Eukaryota</taxon>
        <taxon>Metazoa</taxon>
        <taxon>Chordata</taxon>
        <taxon>Craniata</taxon>
        <taxon>Vertebrata</taxon>
        <taxon>Euteleostomi</taxon>
        <taxon>Actinopterygii</taxon>
        <taxon>Neopterygii</taxon>
        <taxon>Teleostei</taxon>
        <taxon>Neoteleostei</taxon>
        <taxon>Acanthomorphata</taxon>
        <taxon>Pelagiaria</taxon>
        <taxon>Scombriformes</taxon>
        <taxon>Scombridae</taxon>
        <taxon>Scomber</taxon>
    </lineage>
</organism>
<feature type="non-terminal residue" evidence="1">
    <location>
        <position position="1"/>
    </location>
</feature>
<proteinExistence type="predicted"/>
<name>A0AAV1PTN0_SCOSC</name>
<evidence type="ECO:0000313" key="1">
    <source>
        <dbReference type="EMBL" id="CAK6974515.1"/>
    </source>
</evidence>
<dbReference type="EMBL" id="CAWUFR010000260">
    <property type="protein sequence ID" value="CAK6974515.1"/>
    <property type="molecule type" value="Genomic_DNA"/>
</dbReference>
<reference evidence="1 2" key="1">
    <citation type="submission" date="2024-01" db="EMBL/GenBank/DDBJ databases">
        <authorList>
            <person name="Alioto T."/>
            <person name="Alioto T."/>
            <person name="Gomez Garrido J."/>
        </authorList>
    </citation>
    <scope>NUCLEOTIDE SEQUENCE [LARGE SCALE GENOMIC DNA]</scope>
</reference>
<protein>
    <submittedName>
        <fullName evidence="1">Uncharacterized protein</fullName>
    </submittedName>
</protein>